<gene>
    <name evidence="1" type="ORF">BBOH_0529</name>
</gene>
<dbReference type="AlphaFoldDB" id="A0A086ZGS8"/>
<evidence type="ECO:0000313" key="2">
    <source>
        <dbReference type="Proteomes" id="UP000029096"/>
    </source>
</evidence>
<sequence>MRRNPSIDRLADEAERERRYFFGKTNAQRHAMRRRRDAGELMSPYKGIYARKNYSATLDPRTRTMHLIRALGKLHPGWSFAGLSAANIHGLPYRQSLDDDTTVCIATRHSTNQRHADGLTLIHMTDIPVTTCAGLLTTTVERTLIDCALRHSFIDVLGMFDFVLSMGLTTAEGVKEQCATLQKSKADTVINVLHYANPLSENGGESMCRAVIIEAGFVLPELQQEFRDPRDGDKLYRVDFLWRLPDRRLVVLEYDGMEKYRNPKMTGWRGTRAVVTDERARENALRRAGISEIIRTDFQEVINRQPLVDKLATAGIPPAASLRN</sequence>
<evidence type="ECO:0000313" key="1">
    <source>
        <dbReference type="EMBL" id="KFI45728.1"/>
    </source>
</evidence>
<dbReference type="RefSeq" id="WP_033521759.1">
    <property type="nucleotide sequence ID" value="NZ_JDUS01000011.1"/>
</dbReference>
<evidence type="ECO:0008006" key="3">
    <source>
        <dbReference type="Google" id="ProtNLM"/>
    </source>
</evidence>
<dbReference type="Proteomes" id="UP000029096">
    <property type="component" value="Unassembled WGS sequence"/>
</dbReference>
<dbReference type="eggNOG" id="COG5340">
    <property type="taxonomic scope" value="Bacteria"/>
</dbReference>
<keyword evidence="2" id="KW-1185">Reference proteome</keyword>
<reference evidence="1 2" key="1">
    <citation type="submission" date="2014-03" db="EMBL/GenBank/DDBJ databases">
        <title>Genomics of Bifidobacteria.</title>
        <authorList>
            <person name="Ventura M."/>
            <person name="Milani C."/>
            <person name="Lugli G.A."/>
        </authorList>
    </citation>
    <scope>NUCLEOTIDE SEQUENCE [LARGE SCALE GENOMIC DNA]</scope>
    <source>
        <strain evidence="1 2">DSM 22767</strain>
    </source>
</reference>
<dbReference type="OrthoDB" id="3172126at2"/>
<protein>
    <recommendedName>
        <fullName evidence="3">CTP synthase</fullName>
    </recommendedName>
</protein>
<dbReference type="STRING" id="1437606.BBOH_0529"/>
<name>A0A086ZGS8_9BIFI</name>
<organism evidence="1 2">
    <name type="scientific">Bifidobacterium bohemicum DSM 22767</name>
    <dbReference type="NCBI Taxonomy" id="1437606"/>
    <lineage>
        <taxon>Bacteria</taxon>
        <taxon>Bacillati</taxon>
        <taxon>Actinomycetota</taxon>
        <taxon>Actinomycetes</taxon>
        <taxon>Bifidobacteriales</taxon>
        <taxon>Bifidobacteriaceae</taxon>
        <taxon>Bifidobacterium</taxon>
    </lineage>
</organism>
<accession>A0A086ZGS8</accession>
<dbReference type="EMBL" id="JGYP01000002">
    <property type="protein sequence ID" value="KFI45728.1"/>
    <property type="molecule type" value="Genomic_DNA"/>
</dbReference>
<comment type="caution">
    <text evidence="1">The sequence shown here is derived from an EMBL/GenBank/DDBJ whole genome shotgun (WGS) entry which is preliminary data.</text>
</comment>
<proteinExistence type="predicted"/>